<dbReference type="OMA" id="INGWPAC"/>
<organism evidence="6 7">
    <name type="scientific">Spizellomyces punctatus (strain DAOM BR117)</name>
    <dbReference type="NCBI Taxonomy" id="645134"/>
    <lineage>
        <taxon>Eukaryota</taxon>
        <taxon>Fungi</taxon>
        <taxon>Fungi incertae sedis</taxon>
        <taxon>Chytridiomycota</taxon>
        <taxon>Chytridiomycota incertae sedis</taxon>
        <taxon>Chytridiomycetes</taxon>
        <taxon>Spizellomycetales</taxon>
        <taxon>Spizellomycetaceae</taxon>
        <taxon>Spizellomyces</taxon>
    </lineage>
</organism>
<dbReference type="GeneID" id="27684358"/>
<dbReference type="RefSeq" id="XP_016612996.1">
    <property type="nucleotide sequence ID" value="XM_016748971.1"/>
</dbReference>
<feature type="transmembrane region" description="Helical" evidence="5">
    <location>
        <begin position="194"/>
        <end position="227"/>
    </location>
</feature>
<accession>A0A0L0HV40</accession>
<feature type="transmembrane region" description="Helical" evidence="5">
    <location>
        <begin position="128"/>
        <end position="148"/>
    </location>
</feature>
<dbReference type="PANTHER" id="PTHR34292:SF2">
    <property type="entry name" value="OUTER SPORE WALL PROTEIN LDS1"/>
    <property type="match status" value="1"/>
</dbReference>
<gene>
    <name evidence="6" type="ORF">SPPG_00644</name>
</gene>
<evidence type="ECO:0000256" key="5">
    <source>
        <dbReference type="SAM" id="Phobius"/>
    </source>
</evidence>
<dbReference type="Proteomes" id="UP000053201">
    <property type="component" value="Unassembled WGS sequence"/>
</dbReference>
<dbReference type="PANTHER" id="PTHR34292">
    <property type="entry name" value="OUTER SPORE WALL PROTEIN LDS1"/>
    <property type="match status" value="1"/>
</dbReference>
<dbReference type="EMBL" id="KQ257450">
    <property type="protein sequence ID" value="KND04957.1"/>
    <property type="molecule type" value="Genomic_DNA"/>
</dbReference>
<keyword evidence="2 5" id="KW-0812">Transmembrane</keyword>
<feature type="transmembrane region" description="Helical" evidence="5">
    <location>
        <begin position="155"/>
        <end position="174"/>
    </location>
</feature>
<evidence type="ECO:0000256" key="4">
    <source>
        <dbReference type="ARBA" id="ARBA00023136"/>
    </source>
</evidence>
<name>A0A0L0HV40_SPIPD</name>
<dbReference type="Pfam" id="PF07264">
    <property type="entry name" value="EI24"/>
    <property type="match status" value="1"/>
</dbReference>
<dbReference type="VEuPathDB" id="FungiDB:SPPG_00644"/>
<dbReference type="STRING" id="645134.A0A0L0HV40"/>
<keyword evidence="3 5" id="KW-1133">Transmembrane helix</keyword>
<reference evidence="6 7" key="1">
    <citation type="submission" date="2009-08" db="EMBL/GenBank/DDBJ databases">
        <title>The Genome Sequence of Spizellomyces punctatus strain DAOM BR117.</title>
        <authorList>
            <consortium name="The Broad Institute Genome Sequencing Platform"/>
            <person name="Russ C."/>
            <person name="Cuomo C."/>
            <person name="Shea T."/>
            <person name="Young S.K."/>
            <person name="Zeng Q."/>
            <person name="Koehrsen M."/>
            <person name="Haas B."/>
            <person name="Borodovsky M."/>
            <person name="Guigo R."/>
            <person name="Alvarado L."/>
            <person name="Berlin A."/>
            <person name="Bochicchio J."/>
            <person name="Borenstein D."/>
            <person name="Chapman S."/>
            <person name="Chen Z."/>
            <person name="Engels R."/>
            <person name="Freedman E."/>
            <person name="Gellesch M."/>
            <person name="Goldberg J."/>
            <person name="Griggs A."/>
            <person name="Gujja S."/>
            <person name="Heiman D."/>
            <person name="Hepburn T."/>
            <person name="Howarth C."/>
            <person name="Jen D."/>
            <person name="Larson L."/>
            <person name="Lewis B."/>
            <person name="Mehta T."/>
            <person name="Park D."/>
            <person name="Pearson M."/>
            <person name="Roberts A."/>
            <person name="Saif S."/>
            <person name="Shenoy N."/>
            <person name="Sisk P."/>
            <person name="Stolte C."/>
            <person name="Sykes S."/>
            <person name="Thomson T."/>
            <person name="Walk T."/>
            <person name="White J."/>
            <person name="Yandava C."/>
            <person name="Burger G."/>
            <person name="Gray M.W."/>
            <person name="Holland P.W.H."/>
            <person name="King N."/>
            <person name="Lang F.B.F."/>
            <person name="Roger A.J."/>
            <person name="Ruiz-Trillo I."/>
            <person name="Lander E."/>
            <person name="Nusbaum C."/>
        </authorList>
    </citation>
    <scope>NUCLEOTIDE SEQUENCE [LARGE SCALE GENOMIC DNA]</scope>
    <source>
        <strain evidence="6 7">DAOM BR117</strain>
    </source>
</reference>
<dbReference type="InParanoid" id="A0A0L0HV40"/>
<keyword evidence="7" id="KW-1185">Reference proteome</keyword>
<feature type="transmembrane region" description="Helical" evidence="5">
    <location>
        <begin position="22"/>
        <end position="47"/>
    </location>
</feature>
<dbReference type="AlphaFoldDB" id="A0A0L0HV40"/>
<sequence>MLLHPSIYPLRGILYFVTHPTLWLRVICALIIALLFAVGSTVVFFVFTLKPQAHALDSFMPEWLAWILAVFLVLVEIFAASLLFLAIALPTVADQLFDDVVSMVTGCPAGEGSCARGCWLGCAHAGVWIMYLVVARLFLLVVTAPLHLLPIFGTILFLLLNGYLAAWALHLHWFDLRGFGFTAGKKFVRSHRQAYTSFGSVAVLLEMVPIIGMLFMFTNIVGSALWAIDMERSGIMPALAVESSEV</sequence>
<evidence type="ECO:0000313" key="6">
    <source>
        <dbReference type="EMBL" id="KND04957.1"/>
    </source>
</evidence>
<dbReference type="InterPro" id="IPR052786">
    <property type="entry name" value="Spore_wall_assembly"/>
</dbReference>
<evidence type="ECO:0000313" key="7">
    <source>
        <dbReference type="Proteomes" id="UP000053201"/>
    </source>
</evidence>
<evidence type="ECO:0000256" key="3">
    <source>
        <dbReference type="ARBA" id="ARBA00022989"/>
    </source>
</evidence>
<keyword evidence="4 5" id="KW-0472">Membrane</keyword>
<dbReference type="InterPro" id="IPR059112">
    <property type="entry name" value="CysZ/EI24"/>
</dbReference>
<proteinExistence type="predicted"/>
<comment type="subcellular location">
    <subcellularLocation>
        <location evidence="1">Membrane</location>
        <topology evidence="1">Multi-pass membrane protein</topology>
    </subcellularLocation>
</comment>
<feature type="transmembrane region" description="Helical" evidence="5">
    <location>
        <begin position="63"/>
        <end position="89"/>
    </location>
</feature>
<dbReference type="eggNOG" id="ENOG502QVX4">
    <property type="taxonomic scope" value="Eukaryota"/>
</dbReference>
<evidence type="ECO:0000256" key="1">
    <source>
        <dbReference type="ARBA" id="ARBA00004141"/>
    </source>
</evidence>
<dbReference type="OrthoDB" id="10012223at2759"/>
<protein>
    <submittedName>
        <fullName evidence="6">Uncharacterized protein</fullName>
    </submittedName>
</protein>
<evidence type="ECO:0000256" key="2">
    <source>
        <dbReference type="ARBA" id="ARBA00022692"/>
    </source>
</evidence>